<gene>
    <name evidence="1" type="ORF">HIO71_12260</name>
</gene>
<evidence type="ECO:0000313" key="2">
    <source>
        <dbReference type="Proteomes" id="UP000548067"/>
    </source>
</evidence>
<evidence type="ECO:0000313" key="1">
    <source>
        <dbReference type="EMBL" id="NMR34960.1"/>
    </source>
</evidence>
<comment type="caution">
    <text evidence="1">The sequence shown here is derived from an EMBL/GenBank/DDBJ whole genome shotgun (WGS) entry which is preliminary data.</text>
</comment>
<name>A0A848N8N7_9FLAO</name>
<dbReference type="EMBL" id="JABCJF010000006">
    <property type="protein sequence ID" value="NMR34960.1"/>
    <property type="molecule type" value="Genomic_DNA"/>
</dbReference>
<accession>A0A848N8N7</accession>
<organism evidence="1 2">
    <name type="scientific">Chryseobacterium aquaticum</name>
    <dbReference type="NCBI Taxonomy" id="452084"/>
    <lineage>
        <taxon>Bacteria</taxon>
        <taxon>Pseudomonadati</taxon>
        <taxon>Bacteroidota</taxon>
        <taxon>Flavobacteriia</taxon>
        <taxon>Flavobacteriales</taxon>
        <taxon>Weeksellaceae</taxon>
        <taxon>Chryseobacterium group</taxon>
        <taxon>Chryseobacterium</taxon>
    </lineage>
</organism>
<sequence length="128" mass="15490">MTPPELQPILRDYITLICKEQGLPSTKYNDNQREIMTANIEEFVWLCDEDSNILLFFYVWYNHRKIYQVEVIREKILKDGNISKEQFDRMCQSWASLESNIIQFTKENQKLMEKQKDKDHNIDLEPER</sequence>
<dbReference type="RefSeq" id="WP_169321692.1">
    <property type="nucleotide sequence ID" value="NZ_JABCJF010000006.1"/>
</dbReference>
<protein>
    <submittedName>
        <fullName evidence="1">Uncharacterized protein</fullName>
    </submittedName>
</protein>
<reference evidence="1 2" key="1">
    <citation type="submission" date="2020-04" db="EMBL/GenBank/DDBJ databases">
        <title>Genome analysis and antimicrobial resistance characteristics of Chryseobacterium aquaticum isolated from farmed salmonids.</title>
        <authorList>
            <person name="Saticioglu I.B."/>
            <person name="Duman M."/>
            <person name="Altun S."/>
        </authorList>
    </citation>
    <scope>NUCLEOTIDE SEQUENCE [LARGE SCALE GENOMIC DNA]</scope>
    <source>
        <strain evidence="1 2">C-174</strain>
    </source>
</reference>
<dbReference type="AlphaFoldDB" id="A0A848N8N7"/>
<proteinExistence type="predicted"/>
<dbReference type="Proteomes" id="UP000548067">
    <property type="component" value="Unassembled WGS sequence"/>
</dbReference>